<dbReference type="PROSITE" id="PS50102">
    <property type="entry name" value="RRM"/>
    <property type="match status" value="1"/>
</dbReference>
<feature type="region of interest" description="Disordered" evidence="11">
    <location>
        <begin position="94"/>
        <end position="194"/>
    </location>
</feature>
<dbReference type="RefSeq" id="XP_065659584.1">
    <property type="nucleotide sequence ID" value="XM_065803512.1"/>
</dbReference>
<dbReference type="InterPro" id="IPR051106">
    <property type="entry name" value="RNA-bind/splicing_reg"/>
</dbReference>
<keyword evidence="6" id="KW-0539">Nucleus</keyword>
<name>A0ABM4CD56_HYDVU</name>
<dbReference type="InterPro" id="IPR035979">
    <property type="entry name" value="RBD_domain_sf"/>
</dbReference>
<evidence type="ECO:0000256" key="7">
    <source>
        <dbReference type="ARBA" id="ARBA00029589"/>
    </source>
</evidence>
<dbReference type="Proteomes" id="UP001652625">
    <property type="component" value="Chromosome 08"/>
</dbReference>
<reference evidence="14 15" key="1">
    <citation type="submission" date="2025-05" db="UniProtKB">
        <authorList>
            <consortium name="RefSeq"/>
        </authorList>
    </citation>
    <scope>IDENTIFICATION</scope>
</reference>
<gene>
    <name evidence="14 15" type="primary">LOC100200042</name>
</gene>
<keyword evidence="13" id="KW-1185">Reference proteome</keyword>
<dbReference type="PANTHER" id="PTHR48028">
    <property type="entry name" value="GLYCINE-RICH RNA-BINDING PROTEIN RZ1A"/>
    <property type="match status" value="1"/>
</dbReference>
<feature type="domain" description="RRM" evidence="12">
    <location>
        <begin position="17"/>
        <end position="95"/>
    </location>
</feature>
<evidence type="ECO:0000256" key="4">
    <source>
        <dbReference type="ARBA" id="ARBA00022884"/>
    </source>
</evidence>
<feature type="compositionally biased region" description="Basic residues" evidence="11">
    <location>
        <begin position="123"/>
        <end position="162"/>
    </location>
</feature>
<dbReference type="SMART" id="SM00360">
    <property type="entry name" value="RRM"/>
    <property type="match status" value="1"/>
</dbReference>
<keyword evidence="5" id="KW-0508">mRNA splicing</keyword>
<evidence type="ECO:0000313" key="15">
    <source>
        <dbReference type="RefSeq" id="XP_065659585.1"/>
    </source>
</evidence>
<sequence>MSRYERRRTPPDISDLYSIKIDNLSSRINMAEMERYFKKYGELGDIYIPRDRNTHESRGFAFVRYYEERDAEDAMDSMDGKVIDGREIRVAMARYGRPSNQYDPGRRSRGGDRGYDRRSSGYNRRRSPPKRRRSRSRSKSYERKRSRSRSHNRRKSVSKSPRKRSESPQRRRSHSRSPVPRRSNSRSRSGSRDV</sequence>
<dbReference type="RefSeq" id="XP_065659585.1">
    <property type="nucleotide sequence ID" value="XM_065803513.1"/>
</dbReference>
<feature type="compositionally biased region" description="Basic and acidic residues" evidence="11">
    <location>
        <begin position="104"/>
        <end position="119"/>
    </location>
</feature>
<evidence type="ECO:0000256" key="10">
    <source>
        <dbReference type="PROSITE-ProRule" id="PRU00176"/>
    </source>
</evidence>
<dbReference type="Pfam" id="PF00076">
    <property type="entry name" value="RRM_1"/>
    <property type="match status" value="1"/>
</dbReference>
<evidence type="ECO:0000259" key="12">
    <source>
        <dbReference type="PROSITE" id="PS50102"/>
    </source>
</evidence>
<dbReference type="PANTHER" id="PTHR48028:SF4">
    <property type="entry name" value="SC35-LIKE SPLICING FACTOR"/>
    <property type="match status" value="1"/>
</dbReference>
<evidence type="ECO:0000256" key="8">
    <source>
        <dbReference type="ARBA" id="ARBA00029667"/>
    </source>
</evidence>
<evidence type="ECO:0000256" key="3">
    <source>
        <dbReference type="ARBA" id="ARBA00022664"/>
    </source>
</evidence>
<evidence type="ECO:0000256" key="6">
    <source>
        <dbReference type="ARBA" id="ARBA00023242"/>
    </source>
</evidence>
<proteinExistence type="predicted"/>
<dbReference type="GeneID" id="100200042"/>
<evidence type="ECO:0000313" key="14">
    <source>
        <dbReference type="RefSeq" id="XP_065659584.1"/>
    </source>
</evidence>
<feature type="compositionally biased region" description="Low complexity" evidence="11">
    <location>
        <begin position="176"/>
        <end position="188"/>
    </location>
</feature>
<dbReference type="SUPFAM" id="SSF54928">
    <property type="entry name" value="RNA-binding domain, RBD"/>
    <property type="match status" value="1"/>
</dbReference>
<evidence type="ECO:0000256" key="11">
    <source>
        <dbReference type="SAM" id="MobiDB-lite"/>
    </source>
</evidence>
<evidence type="ECO:0000256" key="2">
    <source>
        <dbReference type="ARBA" id="ARBA00015058"/>
    </source>
</evidence>
<evidence type="ECO:0000256" key="9">
    <source>
        <dbReference type="ARBA" id="ARBA00032663"/>
    </source>
</evidence>
<evidence type="ECO:0000256" key="1">
    <source>
        <dbReference type="ARBA" id="ARBA00004123"/>
    </source>
</evidence>
<accession>A0ABM4CD56</accession>
<evidence type="ECO:0000313" key="13">
    <source>
        <dbReference type="Proteomes" id="UP001652625"/>
    </source>
</evidence>
<dbReference type="CDD" id="cd12311">
    <property type="entry name" value="RRM_SRSF2_SRSF8"/>
    <property type="match status" value="1"/>
</dbReference>
<evidence type="ECO:0000256" key="5">
    <source>
        <dbReference type="ARBA" id="ARBA00023187"/>
    </source>
</evidence>
<dbReference type="Gene3D" id="3.30.70.330">
    <property type="match status" value="1"/>
</dbReference>
<dbReference type="InterPro" id="IPR000504">
    <property type="entry name" value="RRM_dom"/>
</dbReference>
<keyword evidence="3" id="KW-0507">mRNA processing</keyword>
<comment type="subcellular location">
    <subcellularLocation>
        <location evidence="1">Nucleus</location>
    </subcellularLocation>
</comment>
<keyword evidence="4 10" id="KW-0694">RNA-binding</keyword>
<dbReference type="InterPro" id="IPR012677">
    <property type="entry name" value="Nucleotide-bd_a/b_plait_sf"/>
</dbReference>
<protein>
    <recommendedName>
        <fullName evidence="2">Serine/arginine-rich splicing factor 2</fullName>
    </recommendedName>
    <alternativeName>
        <fullName evidence="9">Splicing component, 35 kDa</fullName>
    </alternativeName>
    <alternativeName>
        <fullName evidence="8">Splicing factor SC35</fullName>
    </alternativeName>
    <alternativeName>
        <fullName evidence="7">Splicing factor, arginine/serine-rich 2</fullName>
    </alternativeName>
</protein>
<organism evidence="13 15">
    <name type="scientific">Hydra vulgaris</name>
    <name type="common">Hydra</name>
    <name type="synonym">Hydra attenuata</name>
    <dbReference type="NCBI Taxonomy" id="6087"/>
    <lineage>
        <taxon>Eukaryota</taxon>
        <taxon>Metazoa</taxon>
        <taxon>Cnidaria</taxon>
        <taxon>Hydrozoa</taxon>
        <taxon>Hydroidolina</taxon>
        <taxon>Anthoathecata</taxon>
        <taxon>Aplanulata</taxon>
        <taxon>Hydridae</taxon>
        <taxon>Hydra</taxon>
    </lineage>
</organism>